<protein>
    <submittedName>
        <fullName evidence="3">GNAT family N-acetyltransferase</fullName>
    </submittedName>
</protein>
<evidence type="ECO:0000256" key="1">
    <source>
        <dbReference type="ARBA" id="ARBA00022679"/>
    </source>
</evidence>
<feature type="domain" description="N-acetyltransferase" evidence="2">
    <location>
        <begin position="9"/>
        <end position="155"/>
    </location>
</feature>
<gene>
    <name evidence="3" type="ORF">FYJ73_13035</name>
</gene>
<dbReference type="Proteomes" id="UP000438914">
    <property type="component" value="Unassembled WGS sequence"/>
</dbReference>
<dbReference type="PANTHER" id="PTHR13947">
    <property type="entry name" value="GNAT FAMILY N-ACETYLTRANSFERASE"/>
    <property type="match status" value="1"/>
</dbReference>
<organism evidence="3 4">
    <name type="scientific">Hallella mizrahii</name>
    <dbReference type="NCBI Taxonomy" id="2606637"/>
    <lineage>
        <taxon>Bacteria</taxon>
        <taxon>Pseudomonadati</taxon>
        <taxon>Bacteroidota</taxon>
        <taxon>Bacteroidia</taxon>
        <taxon>Bacteroidales</taxon>
        <taxon>Prevotellaceae</taxon>
        <taxon>Hallella</taxon>
    </lineage>
</organism>
<keyword evidence="4" id="KW-1185">Reference proteome</keyword>
<dbReference type="GO" id="GO:0008080">
    <property type="term" value="F:N-acetyltransferase activity"/>
    <property type="evidence" value="ECO:0007669"/>
    <property type="project" value="InterPro"/>
</dbReference>
<dbReference type="CDD" id="cd04301">
    <property type="entry name" value="NAT_SF"/>
    <property type="match status" value="1"/>
</dbReference>
<dbReference type="InterPro" id="IPR000182">
    <property type="entry name" value="GNAT_dom"/>
</dbReference>
<comment type="caution">
    <text evidence="3">The sequence shown here is derived from an EMBL/GenBank/DDBJ whole genome shotgun (WGS) entry which is preliminary data.</text>
</comment>
<dbReference type="PROSITE" id="PS51186">
    <property type="entry name" value="GNAT"/>
    <property type="match status" value="1"/>
</dbReference>
<proteinExistence type="predicted"/>
<evidence type="ECO:0000259" key="2">
    <source>
        <dbReference type="PROSITE" id="PS51186"/>
    </source>
</evidence>
<dbReference type="Gene3D" id="3.40.630.30">
    <property type="match status" value="1"/>
</dbReference>
<dbReference type="EMBL" id="VUNG01000043">
    <property type="protein sequence ID" value="MST85580.1"/>
    <property type="molecule type" value="Genomic_DNA"/>
</dbReference>
<sequence length="155" mass="18298">MKNYRIRWTDGHDREFEEFHAITENFYNQLVGGPQNRQSFVPGNQSKDVKYAMIVYSKDDVPVACSGLKEHGNGDVEIKRVWVQPPFRGHHLATFMMHELETFASEHGYKRTVLMTRERMDYAIKLYEGLGYKRIENYPPYQHMDDAVCYAKDLR</sequence>
<dbReference type="AlphaFoldDB" id="A0A7K0KJC6"/>
<name>A0A7K0KJC6_9BACT</name>
<accession>A0A7K0KJC6</accession>
<dbReference type="RefSeq" id="WP_154535165.1">
    <property type="nucleotide sequence ID" value="NZ_VUNG01000043.1"/>
</dbReference>
<evidence type="ECO:0000313" key="4">
    <source>
        <dbReference type="Proteomes" id="UP000438914"/>
    </source>
</evidence>
<keyword evidence="1 3" id="KW-0808">Transferase</keyword>
<dbReference type="Pfam" id="PF00583">
    <property type="entry name" value="Acetyltransf_1"/>
    <property type="match status" value="1"/>
</dbReference>
<dbReference type="InterPro" id="IPR050769">
    <property type="entry name" value="NAT_camello-type"/>
</dbReference>
<evidence type="ECO:0000313" key="3">
    <source>
        <dbReference type="EMBL" id="MST85580.1"/>
    </source>
</evidence>
<reference evidence="3 4" key="1">
    <citation type="submission" date="2019-08" db="EMBL/GenBank/DDBJ databases">
        <title>In-depth cultivation of the pig gut microbiome towards novel bacterial diversity and tailored functional studies.</title>
        <authorList>
            <person name="Wylensek D."/>
            <person name="Hitch T.C.A."/>
            <person name="Clavel T."/>
        </authorList>
    </citation>
    <scope>NUCLEOTIDE SEQUENCE [LARGE SCALE GENOMIC DNA]</scope>
    <source>
        <strain evidence="3 4">LKV-178-WT-2A</strain>
    </source>
</reference>
<dbReference type="SUPFAM" id="SSF55729">
    <property type="entry name" value="Acyl-CoA N-acyltransferases (Nat)"/>
    <property type="match status" value="1"/>
</dbReference>
<dbReference type="InterPro" id="IPR016181">
    <property type="entry name" value="Acyl_CoA_acyltransferase"/>
</dbReference>
<dbReference type="PANTHER" id="PTHR13947:SF37">
    <property type="entry name" value="LD18367P"/>
    <property type="match status" value="1"/>
</dbReference>